<dbReference type="EMBL" id="JAHRIP010039443">
    <property type="protein sequence ID" value="MEQ2296084.1"/>
    <property type="molecule type" value="Genomic_DNA"/>
</dbReference>
<comment type="caution">
    <text evidence="2">The sequence shown here is derived from an EMBL/GenBank/DDBJ whole genome shotgun (WGS) entry which is preliminary data.</text>
</comment>
<evidence type="ECO:0000313" key="3">
    <source>
        <dbReference type="Proteomes" id="UP001469553"/>
    </source>
</evidence>
<protein>
    <submittedName>
        <fullName evidence="2">Uncharacterized protein</fullName>
    </submittedName>
</protein>
<proteinExistence type="predicted"/>
<feature type="region of interest" description="Disordered" evidence="1">
    <location>
        <begin position="230"/>
        <end position="269"/>
    </location>
</feature>
<accession>A0ABV0YQE4</accession>
<feature type="region of interest" description="Disordered" evidence="1">
    <location>
        <begin position="1"/>
        <end position="41"/>
    </location>
</feature>
<dbReference type="Proteomes" id="UP001469553">
    <property type="component" value="Unassembled WGS sequence"/>
</dbReference>
<feature type="compositionally biased region" description="Acidic residues" evidence="1">
    <location>
        <begin position="249"/>
        <end position="262"/>
    </location>
</feature>
<reference evidence="2 3" key="1">
    <citation type="submission" date="2021-06" db="EMBL/GenBank/DDBJ databases">
        <authorList>
            <person name="Palmer J.M."/>
        </authorList>
    </citation>
    <scope>NUCLEOTIDE SEQUENCE [LARGE SCALE GENOMIC DNA]</scope>
    <source>
        <strain evidence="2 3">AS_MEX2019</strain>
        <tissue evidence="2">Muscle</tissue>
    </source>
</reference>
<evidence type="ECO:0000256" key="1">
    <source>
        <dbReference type="SAM" id="MobiDB-lite"/>
    </source>
</evidence>
<evidence type="ECO:0000313" key="2">
    <source>
        <dbReference type="EMBL" id="MEQ2296084.1"/>
    </source>
</evidence>
<feature type="compositionally biased region" description="Pro residues" evidence="1">
    <location>
        <begin position="1"/>
        <end position="14"/>
    </location>
</feature>
<name>A0ABV0YQE4_9TELE</name>
<gene>
    <name evidence="2" type="ORF">AMECASPLE_021264</name>
</gene>
<organism evidence="2 3">
    <name type="scientific">Ameca splendens</name>
    <dbReference type="NCBI Taxonomy" id="208324"/>
    <lineage>
        <taxon>Eukaryota</taxon>
        <taxon>Metazoa</taxon>
        <taxon>Chordata</taxon>
        <taxon>Craniata</taxon>
        <taxon>Vertebrata</taxon>
        <taxon>Euteleostomi</taxon>
        <taxon>Actinopterygii</taxon>
        <taxon>Neopterygii</taxon>
        <taxon>Teleostei</taxon>
        <taxon>Neoteleostei</taxon>
        <taxon>Acanthomorphata</taxon>
        <taxon>Ovalentaria</taxon>
        <taxon>Atherinomorphae</taxon>
        <taxon>Cyprinodontiformes</taxon>
        <taxon>Goodeidae</taxon>
        <taxon>Ameca</taxon>
    </lineage>
</organism>
<sequence length="304" mass="33501">MDPKKWPAPPPSAPPSFQKVSSVPSSSPAPPQTVPIKYSPVPGPEDRIPVVILGQTYQTVSELPNMHSCPTFDLFTSSSSSSEFGDRANLGLSTLPMHTQLQAFPELWRPTEMDNSRAAALFHPLLGLHPFFVPAFQTHNPADSQLNISSKKRTIIQENGVNGWSTSLPDKILNISKLQTKEEEKTQNNLSCSQKSLGDHVQHQKTILTTKGKDLMKRQLETPRLIGCLSRSLSESSSEETSSDSDNMEKDEEDLSSDSNESDSEKEIPVKKKVSVTVAVCDCGFHNFLCKLNILLKYSLLPKG</sequence>
<keyword evidence="3" id="KW-1185">Reference proteome</keyword>
<feature type="compositionally biased region" description="Low complexity" evidence="1">
    <location>
        <begin position="15"/>
        <end position="26"/>
    </location>
</feature>